<dbReference type="NCBIfam" id="NF004231">
    <property type="entry name" value="PRK05679.1"/>
    <property type="match status" value="1"/>
</dbReference>
<feature type="binding site" evidence="5">
    <location>
        <position position="124"/>
    </location>
    <ligand>
        <name>substrate</name>
    </ligand>
</feature>
<protein>
    <recommendedName>
        <fullName evidence="5">Pyridoxine/pyridoxamine 5'-phosphate oxidase</fullName>
        <ecNumber evidence="5">1.4.3.5</ecNumber>
    </recommendedName>
    <alternativeName>
        <fullName evidence="5">PNP/PMP oxidase</fullName>
        <shortName evidence="5">PNPOx</shortName>
    </alternativeName>
    <alternativeName>
        <fullName evidence="5">Pyridoxal 5'-phosphate synthase</fullName>
    </alternativeName>
</protein>
<dbReference type="Pfam" id="PF10590">
    <property type="entry name" value="PNP_phzG_C"/>
    <property type="match status" value="1"/>
</dbReference>
<comment type="pathway">
    <text evidence="5">Cofactor metabolism; pyridoxal 5'-phosphate salvage; pyridoxal 5'-phosphate from pyridoxamine 5'-phosphate: step 1/1.</text>
</comment>
<dbReference type="InterPro" id="IPR011576">
    <property type="entry name" value="Pyridox_Oxase_N"/>
</dbReference>
<feature type="binding site" evidence="5">
    <location>
        <begin position="77"/>
        <end position="78"/>
    </location>
    <ligand>
        <name>FMN</name>
        <dbReference type="ChEBI" id="CHEBI:58210"/>
    </ligand>
</feature>
<comment type="function">
    <text evidence="5">Catalyzes the oxidation of either pyridoxine 5'-phosphate (PNP) or pyridoxamine 5'-phosphate (PMP) into pyridoxal 5'-phosphate (PLP).</text>
</comment>
<dbReference type="NCBIfam" id="TIGR00558">
    <property type="entry name" value="pdxH"/>
    <property type="match status" value="1"/>
</dbReference>
<comment type="pathway">
    <text evidence="5">Cofactor metabolism; pyridoxal 5'-phosphate salvage; pyridoxal 5'-phosphate from pyridoxine 5'-phosphate: step 1/1.</text>
</comment>
<dbReference type="GO" id="GO:0004733">
    <property type="term" value="F:pyridoxamine phosphate oxidase activity"/>
    <property type="evidence" value="ECO:0007669"/>
    <property type="project" value="UniProtKB-EC"/>
</dbReference>
<feature type="binding site" evidence="5">
    <location>
        <position position="186"/>
    </location>
    <ligand>
        <name>FMN</name>
        <dbReference type="ChEBI" id="CHEBI:58210"/>
    </ligand>
</feature>
<dbReference type="InterPro" id="IPR019576">
    <property type="entry name" value="Pyridoxamine_oxidase_dimer_C"/>
</dbReference>
<evidence type="ECO:0000259" key="6">
    <source>
        <dbReference type="Pfam" id="PF01243"/>
    </source>
</evidence>
<feature type="binding site" evidence="5">
    <location>
        <position position="106"/>
    </location>
    <ligand>
        <name>FMN</name>
        <dbReference type="ChEBI" id="CHEBI:58210"/>
    </ligand>
</feature>
<feature type="binding site" evidence="5">
    <location>
        <position position="84"/>
    </location>
    <ligand>
        <name>FMN</name>
        <dbReference type="ChEBI" id="CHEBI:58210"/>
    </ligand>
</feature>
<evidence type="ECO:0000256" key="3">
    <source>
        <dbReference type="ARBA" id="ARBA00022643"/>
    </source>
</evidence>
<dbReference type="Proteomes" id="UP001575105">
    <property type="component" value="Unassembled WGS sequence"/>
</dbReference>
<dbReference type="PIRSF" id="PIRSF000190">
    <property type="entry name" value="Pyd_amn-ph_oxd"/>
    <property type="match status" value="1"/>
</dbReference>
<evidence type="ECO:0000256" key="5">
    <source>
        <dbReference type="HAMAP-Rule" id="MF_01629"/>
    </source>
</evidence>
<keyword evidence="3 5" id="KW-0288">FMN</keyword>
<reference evidence="8 9" key="1">
    <citation type="submission" date="2024-08" db="EMBL/GenBank/DDBJ databases">
        <title>Whole-genome sequencing of halo(alkali)philic microorganisms from hypersaline lakes.</title>
        <authorList>
            <person name="Sorokin D.Y."/>
            <person name="Merkel A.Y."/>
            <person name="Messina E."/>
            <person name="Yakimov M."/>
        </authorList>
    </citation>
    <scope>NUCLEOTIDE SEQUENCE [LARGE SCALE GENOMIC DNA]</scope>
    <source>
        <strain evidence="8 9">AB-hyl4</strain>
    </source>
</reference>
<evidence type="ECO:0000256" key="4">
    <source>
        <dbReference type="ARBA" id="ARBA00023002"/>
    </source>
</evidence>
<feature type="binding site" evidence="5">
    <location>
        <begin position="192"/>
        <end position="194"/>
    </location>
    <ligand>
        <name>substrate</name>
    </ligand>
</feature>
<proteinExistence type="inferred from homology"/>
<organism evidence="8 9">
    <name type="scientific">Natronomicrosphaera hydrolytica</name>
    <dbReference type="NCBI Taxonomy" id="3242702"/>
    <lineage>
        <taxon>Bacteria</taxon>
        <taxon>Pseudomonadati</taxon>
        <taxon>Planctomycetota</taxon>
        <taxon>Phycisphaerae</taxon>
        <taxon>Phycisphaerales</taxon>
        <taxon>Phycisphaeraceae</taxon>
        <taxon>Natronomicrosphaera</taxon>
    </lineage>
</organism>
<dbReference type="HAMAP" id="MF_01629">
    <property type="entry name" value="PdxH"/>
    <property type="match status" value="1"/>
</dbReference>
<comment type="caution">
    <text evidence="8">The sequence shown here is derived from an EMBL/GenBank/DDBJ whole genome shotgun (WGS) entry which is preliminary data.</text>
</comment>
<dbReference type="RefSeq" id="WP_425346581.1">
    <property type="nucleotide sequence ID" value="NZ_JBGUBD010000010.1"/>
</dbReference>
<feature type="binding site" evidence="5">
    <location>
        <begin position="62"/>
        <end position="67"/>
    </location>
    <ligand>
        <name>FMN</name>
        <dbReference type="ChEBI" id="CHEBI:58210"/>
    </ligand>
</feature>
<comment type="subunit">
    <text evidence="5">Homodimer.</text>
</comment>
<evidence type="ECO:0000256" key="1">
    <source>
        <dbReference type="ARBA" id="ARBA00007301"/>
    </source>
</evidence>
<keyword evidence="9" id="KW-1185">Reference proteome</keyword>
<keyword evidence="4 5" id="KW-0560">Oxidoreductase</keyword>
<feature type="binding site" evidence="5">
    <location>
        <position position="196"/>
    </location>
    <ligand>
        <name>FMN</name>
        <dbReference type="ChEBI" id="CHEBI:58210"/>
    </ligand>
</feature>
<feature type="binding site" evidence="5">
    <location>
        <position position="67"/>
    </location>
    <ligand>
        <name>substrate</name>
    </ligand>
</feature>
<evidence type="ECO:0000313" key="9">
    <source>
        <dbReference type="Proteomes" id="UP001575105"/>
    </source>
</evidence>
<sequence length="214" mass="24121">MSVSVTELRQEYDRAGLREADVAGDPIVQFGRWFDEACKAEIVEPNAMTLATCGADGCPAARVVLLKGYDAAGFVFYTSYLSDKAGELAENPRASLVFWWDKLQRQVRIDGTVVRVSDAEADEYFASRPRMSQVGAWASRQSVVIGGHDALAEAFAARDREFEGRDVPRPGFWGGFRLRPRRLEFWQGQRSRLHDRLRYERQDDGGWAVVRVSP</sequence>
<dbReference type="SUPFAM" id="SSF50475">
    <property type="entry name" value="FMN-binding split barrel"/>
    <property type="match status" value="1"/>
</dbReference>
<feature type="binding site" evidence="5">
    <location>
        <begin position="141"/>
        <end position="142"/>
    </location>
    <ligand>
        <name>FMN</name>
        <dbReference type="ChEBI" id="CHEBI:58210"/>
    </ligand>
</feature>
<feature type="binding site" evidence="5">
    <location>
        <position position="128"/>
    </location>
    <ligand>
        <name>substrate</name>
    </ligand>
</feature>
<dbReference type="Gene3D" id="2.30.110.10">
    <property type="entry name" value="Electron Transport, Fmn-binding Protein, Chain A"/>
    <property type="match status" value="1"/>
</dbReference>
<keyword evidence="5" id="KW-0664">Pyridoxine biosynthesis</keyword>
<comment type="catalytic activity">
    <reaction evidence="5">
        <text>pyridoxamine 5'-phosphate + O2 + H2O = pyridoxal 5'-phosphate + H2O2 + NH4(+)</text>
        <dbReference type="Rhea" id="RHEA:15817"/>
        <dbReference type="ChEBI" id="CHEBI:15377"/>
        <dbReference type="ChEBI" id="CHEBI:15379"/>
        <dbReference type="ChEBI" id="CHEBI:16240"/>
        <dbReference type="ChEBI" id="CHEBI:28938"/>
        <dbReference type="ChEBI" id="CHEBI:58451"/>
        <dbReference type="ChEBI" id="CHEBI:597326"/>
        <dbReference type="EC" id="1.4.3.5"/>
    </reaction>
</comment>
<feature type="domain" description="Pyridoxamine 5'-phosphate oxidase N-terminal" evidence="6">
    <location>
        <begin position="34"/>
        <end position="152"/>
    </location>
</feature>
<comment type="catalytic activity">
    <reaction evidence="5">
        <text>pyridoxine 5'-phosphate + O2 = pyridoxal 5'-phosphate + H2O2</text>
        <dbReference type="Rhea" id="RHEA:15149"/>
        <dbReference type="ChEBI" id="CHEBI:15379"/>
        <dbReference type="ChEBI" id="CHEBI:16240"/>
        <dbReference type="ChEBI" id="CHEBI:58589"/>
        <dbReference type="ChEBI" id="CHEBI:597326"/>
        <dbReference type="EC" id="1.4.3.5"/>
    </reaction>
</comment>
<dbReference type="PANTHER" id="PTHR10851:SF0">
    <property type="entry name" value="PYRIDOXINE-5'-PHOSPHATE OXIDASE"/>
    <property type="match status" value="1"/>
</dbReference>
<dbReference type="Pfam" id="PF01243">
    <property type="entry name" value="PNPOx_N"/>
    <property type="match status" value="1"/>
</dbReference>
<dbReference type="InterPro" id="IPR000659">
    <property type="entry name" value="Pyridox_Oxase"/>
</dbReference>
<accession>A0ABV4U7R2</accession>
<comment type="caution">
    <text evidence="5">Lacks conserved residue(s) required for the propagation of feature annotation.</text>
</comment>
<comment type="similarity">
    <text evidence="1 5">Belongs to the pyridoxamine 5'-phosphate oxidase family.</text>
</comment>
<dbReference type="EC" id="1.4.3.5" evidence="5"/>
<feature type="domain" description="Pyridoxine 5'-phosphate oxidase dimerisation C-terminal" evidence="7">
    <location>
        <begin position="173"/>
        <end position="214"/>
    </location>
</feature>
<dbReference type="InterPro" id="IPR019740">
    <property type="entry name" value="Pyridox_Oxase_CS"/>
</dbReference>
<comment type="cofactor">
    <cofactor evidence="5">
        <name>FMN</name>
        <dbReference type="ChEBI" id="CHEBI:58210"/>
    </cofactor>
    <text evidence="5">Binds 1 FMN per subunit.</text>
</comment>
<evidence type="ECO:0000259" key="7">
    <source>
        <dbReference type="Pfam" id="PF10590"/>
    </source>
</evidence>
<evidence type="ECO:0000256" key="2">
    <source>
        <dbReference type="ARBA" id="ARBA00022630"/>
    </source>
</evidence>
<gene>
    <name evidence="5 8" type="primary">pdxH</name>
    <name evidence="8" type="ORF">ACERK3_15310</name>
</gene>
<evidence type="ECO:0000313" key="8">
    <source>
        <dbReference type="EMBL" id="MFA9479656.1"/>
    </source>
</evidence>
<dbReference type="PROSITE" id="PS01064">
    <property type="entry name" value="PYRIDOX_OXIDASE"/>
    <property type="match status" value="1"/>
</dbReference>
<keyword evidence="2 5" id="KW-0285">Flavoprotein</keyword>
<dbReference type="InterPro" id="IPR012349">
    <property type="entry name" value="Split_barrel_FMN-bd"/>
</dbReference>
<dbReference type="EMBL" id="JBGUBD010000010">
    <property type="protein sequence ID" value="MFA9479656.1"/>
    <property type="molecule type" value="Genomic_DNA"/>
</dbReference>
<feature type="binding site" evidence="5">
    <location>
        <position position="132"/>
    </location>
    <ligand>
        <name>substrate</name>
    </ligand>
</feature>
<name>A0ABV4U7R2_9BACT</name>
<dbReference type="PANTHER" id="PTHR10851">
    <property type="entry name" value="PYRIDOXINE-5-PHOSPHATE OXIDASE"/>
    <property type="match status" value="1"/>
</dbReference>